<dbReference type="Gene3D" id="3.10.180.10">
    <property type="entry name" value="2,3-Dihydroxybiphenyl 1,2-Dioxygenase, domain 1"/>
    <property type="match status" value="1"/>
</dbReference>
<dbReference type="InterPro" id="IPR029068">
    <property type="entry name" value="Glyas_Bleomycin-R_OHBP_Dase"/>
</dbReference>
<evidence type="ECO:0000313" key="2">
    <source>
        <dbReference type="Proteomes" id="UP001596455"/>
    </source>
</evidence>
<dbReference type="RefSeq" id="WP_382390275.1">
    <property type="nucleotide sequence ID" value="NZ_JBHTCQ010000001.1"/>
</dbReference>
<evidence type="ECO:0000313" key="1">
    <source>
        <dbReference type="EMBL" id="MFC7403632.1"/>
    </source>
</evidence>
<reference evidence="2" key="1">
    <citation type="journal article" date="2019" name="Int. J. Syst. Evol. Microbiol.">
        <title>The Global Catalogue of Microorganisms (GCM) 10K type strain sequencing project: providing services to taxonomists for standard genome sequencing and annotation.</title>
        <authorList>
            <consortium name="The Broad Institute Genomics Platform"/>
            <consortium name="The Broad Institute Genome Sequencing Center for Infectious Disease"/>
            <person name="Wu L."/>
            <person name="Ma J."/>
        </authorList>
    </citation>
    <scope>NUCLEOTIDE SEQUENCE [LARGE SCALE GENOMIC DNA]</scope>
    <source>
        <strain evidence="2">JCM 1490</strain>
    </source>
</reference>
<organism evidence="1 2">
    <name type="scientific">Georgenia alba</name>
    <dbReference type="NCBI Taxonomy" id="2233858"/>
    <lineage>
        <taxon>Bacteria</taxon>
        <taxon>Bacillati</taxon>
        <taxon>Actinomycetota</taxon>
        <taxon>Actinomycetes</taxon>
        <taxon>Micrococcales</taxon>
        <taxon>Bogoriellaceae</taxon>
        <taxon>Georgenia</taxon>
    </lineage>
</organism>
<dbReference type="SUPFAM" id="SSF54593">
    <property type="entry name" value="Glyoxalase/Bleomycin resistance protein/Dihydroxybiphenyl dioxygenase"/>
    <property type="match status" value="2"/>
</dbReference>
<protein>
    <submittedName>
        <fullName evidence="1">VOC family protein</fullName>
    </submittedName>
</protein>
<dbReference type="EMBL" id="JBHTCQ010000001">
    <property type="protein sequence ID" value="MFC7403632.1"/>
    <property type="molecule type" value="Genomic_DNA"/>
</dbReference>
<proteinExistence type="predicted"/>
<comment type="caution">
    <text evidence="1">The sequence shown here is derived from an EMBL/GenBank/DDBJ whole genome shotgun (WGS) entry which is preliminary data.</text>
</comment>
<gene>
    <name evidence="1" type="ORF">ACFQQL_00820</name>
</gene>
<dbReference type="Proteomes" id="UP001596455">
    <property type="component" value="Unassembled WGS sequence"/>
</dbReference>
<accession>A0ABW2Q4X8</accession>
<keyword evidence="2" id="KW-1185">Reference proteome</keyword>
<name>A0ABW2Q4X8_9MICO</name>
<sequence>MTASPTYSGPTPIVRPIQFVTDVAAWRAFYEDVGLVGTGVDADGWTVLAADSGRLALHHAAADDPLAGKAKLSLEVPDLEEYRKAVAATGLELRPVTLGHGEALAVDLPHGRLHIDSAGPGEGGRAPVSTDGINLQPLVYGPVETVRAGADVAAMLGLTPRVFSDRGTWADLAAHGLIAFHDGPMSTVDGEVGCEVGLETGNVEAVQSRLEAAGRTSRIIDEAYGRTLRVDTPGGFELWVNEWQDDLYGYHLAQA</sequence>